<gene>
    <name evidence="2" type="ORF">CINCED_3A022227</name>
</gene>
<name>A0A5E4MLV0_9HEMI</name>
<evidence type="ECO:0000313" key="2">
    <source>
        <dbReference type="EMBL" id="VVC33228.1"/>
    </source>
</evidence>
<feature type="region of interest" description="Disordered" evidence="1">
    <location>
        <begin position="1"/>
        <end position="53"/>
    </location>
</feature>
<reference evidence="2 3" key="1">
    <citation type="submission" date="2019-08" db="EMBL/GenBank/DDBJ databases">
        <authorList>
            <person name="Alioto T."/>
            <person name="Alioto T."/>
            <person name="Gomez Garrido J."/>
        </authorList>
    </citation>
    <scope>NUCLEOTIDE SEQUENCE [LARGE SCALE GENOMIC DNA]</scope>
</reference>
<sequence>MSAPVKPPQSQSSQEQQQQTDSPVPTDPPFWYNPCGMPFDGSGGGGSGGMTMETDSAMRRDEADIIDGVLVTASSALMHAEQFAGSFVNETFKIDIKQLHERFKDSILTWVQQTKYMPKELDVSLDESYLVGLTFKGVLHAVYVGLQNLAVGLEQVVWDQNREGLPFLQDFKETTFKLKAILCEVSMAIYDINETPEQYVTRDIMPEESRTSDNQRSLRDWLILREYITGLQYVIETFEYLKSKR</sequence>
<evidence type="ECO:0000256" key="1">
    <source>
        <dbReference type="SAM" id="MobiDB-lite"/>
    </source>
</evidence>
<dbReference type="AlphaFoldDB" id="A0A5E4MLV0"/>
<dbReference type="EMBL" id="CABPRJ010000965">
    <property type="protein sequence ID" value="VVC33228.1"/>
    <property type="molecule type" value="Genomic_DNA"/>
</dbReference>
<dbReference type="Proteomes" id="UP000325440">
    <property type="component" value="Unassembled WGS sequence"/>
</dbReference>
<feature type="compositionally biased region" description="Low complexity" evidence="1">
    <location>
        <begin position="9"/>
        <end position="19"/>
    </location>
</feature>
<protein>
    <submittedName>
        <fullName evidence="2">Uncharacterized protein</fullName>
    </submittedName>
</protein>
<evidence type="ECO:0000313" key="3">
    <source>
        <dbReference type="Proteomes" id="UP000325440"/>
    </source>
</evidence>
<organism evidence="2 3">
    <name type="scientific">Cinara cedri</name>
    <dbReference type="NCBI Taxonomy" id="506608"/>
    <lineage>
        <taxon>Eukaryota</taxon>
        <taxon>Metazoa</taxon>
        <taxon>Ecdysozoa</taxon>
        <taxon>Arthropoda</taxon>
        <taxon>Hexapoda</taxon>
        <taxon>Insecta</taxon>
        <taxon>Pterygota</taxon>
        <taxon>Neoptera</taxon>
        <taxon>Paraneoptera</taxon>
        <taxon>Hemiptera</taxon>
        <taxon>Sternorrhyncha</taxon>
        <taxon>Aphidomorpha</taxon>
        <taxon>Aphidoidea</taxon>
        <taxon>Aphididae</taxon>
        <taxon>Lachninae</taxon>
        <taxon>Cinara</taxon>
    </lineage>
</organism>
<keyword evidence="3" id="KW-1185">Reference proteome</keyword>
<accession>A0A5E4MLV0</accession>
<proteinExistence type="predicted"/>
<dbReference type="OrthoDB" id="6049566at2759"/>